<name>A0A2Z4IFC3_9BACT</name>
<reference evidence="1 2" key="1">
    <citation type="submission" date="2018-06" db="EMBL/GenBank/DDBJ databases">
        <title>Echinicola strongylocentroti sp. nov., isolated from a sea urchin Strongylocentrotus intermedius.</title>
        <authorList>
            <person name="Bae S.S."/>
        </authorList>
    </citation>
    <scope>NUCLEOTIDE SEQUENCE [LARGE SCALE GENOMIC DNA]</scope>
    <source>
        <strain evidence="1 2">MEBiC08714</strain>
    </source>
</reference>
<accession>A0A2Z4IFC3</accession>
<dbReference type="SUPFAM" id="SSF82171">
    <property type="entry name" value="DPP6 N-terminal domain-like"/>
    <property type="match status" value="1"/>
</dbReference>
<dbReference type="Gene3D" id="2.120.10.30">
    <property type="entry name" value="TolB, C-terminal domain"/>
    <property type="match status" value="1"/>
</dbReference>
<dbReference type="RefSeq" id="WP_112782573.1">
    <property type="nucleotide sequence ID" value="NZ_CP030041.1"/>
</dbReference>
<organism evidence="1 2">
    <name type="scientific">Echinicola strongylocentroti</name>
    <dbReference type="NCBI Taxonomy" id="1795355"/>
    <lineage>
        <taxon>Bacteria</taxon>
        <taxon>Pseudomonadati</taxon>
        <taxon>Bacteroidota</taxon>
        <taxon>Cytophagia</taxon>
        <taxon>Cytophagales</taxon>
        <taxon>Cyclobacteriaceae</taxon>
        <taxon>Echinicola</taxon>
    </lineage>
</organism>
<dbReference type="OrthoDB" id="9809364at2"/>
<dbReference type="KEGG" id="est:DN752_02780"/>
<keyword evidence="2" id="KW-1185">Reference proteome</keyword>
<dbReference type="EMBL" id="CP030041">
    <property type="protein sequence ID" value="AWW29153.1"/>
    <property type="molecule type" value="Genomic_DNA"/>
</dbReference>
<dbReference type="AlphaFoldDB" id="A0A2Z4IFC3"/>
<dbReference type="InterPro" id="IPR011042">
    <property type="entry name" value="6-blade_b-propeller_TolB-like"/>
</dbReference>
<proteinExistence type="predicted"/>
<gene>
    <name evidence="1" type="ORF">DN752_02780</name>
</gene>
<evidence type="ECO:0000313" key="2">
    <source>
        <dbReference type="Proteomes" id="UP000248688"/>
    </source>
</evidence>
<protein>
    <submittedName>
        <fullName evidence="1">Uncharacterized protein</fullName>
    </submittedName>
</protein>
<dbReference type="Pfam" id="PF07676">
    <property type="entry name" value="PD40"/>
    <property type="match status" value="3"/>
</dbReference>
<dbReference type="InterPro" id="IPR011659">
    <property type="entry name" value="WD40"/>
</dbReference>
<dbReference type="Proteomes" id="UP000248688">
    <property type="component" value="Chromosome"/>
</dbReference>
<evidence type="ECO:0000313" key="1">
    <source>
        <dbReference type="EMBL" id="AWW29153.1"/>
    </source>
</evidence>
<sequence length="332" mass="37569">MINSIAKLALTLLIAGCVSRTENEVETLSDPFFGLAPSDSVQLLAPGVISSSLYEYNGTFSPDGKEFYYTLLLPNRGQIVSLKLKEDNTWTEPSFVEFSSKYSEVDPIFSPDGSRLYFTSNRPTSDTSNIERNNIWFVEKNSDLWTEPQLVPLTETGDYYSSLTKKGDIYFNTWSNGDIYKGIKTDSTYLVERLPDVINLNASVGDPFISPEEDYLIFRGTNLENTVGSLDLYISFNIDNQWTPPMNLGEPINSKAREQCPYVTTDGKLFIFASNRLLNDFEPKPAEPIAPFRTKSESFDNGSWNIYYTSTSFIERLRNKAIEENKTSTNSR</sequence>